<evidence type="ECO:0000256" key="2">
    <source>
        <dbReference type="SAM" id="MobiDB-lite"/>
    </source>
</evidence>
<protein>
    <recommendedName>
        <fullName evidence="6">Chromosome partition protein Smc</fullName>
    </recommendedName>
</protein>
<evidence type="ECO:0008006" key="6">
    <source>
        <dbReference type="Google" id="ProtNLM"/>
    </source>
</evidence>
<evidence type="ECO:0000313" key="4">
    <source>
        <dbReference type="EMBL" id="TWT52212.1"/>
    </source>
</evidence>
<feature type="region of interest" description="Disordered" evidence="2">
    <location>
        <begin position="359"/>
        <end position="409"/>
    </location>
</feature>
<feature type="compositionally biased region" description="Basic and acidic residues" evidence="2">
    <location>
        <begin position="359"/>
        <end position="377"/>
    </location>
</feature>
<keyword evidence="1" id="KW-0175">Coiled coil</keyword>
<feature type="compositionally biased region" description="Low complexity" evidence="2">
    <location>
        <begin position="295"/>
        <end position="304"/>
    </location>
</feature>
<feature type="chain" id="PRO_5022802592" description="Chromosome partition protein Smc" evidence="3">
    <location>
        <begin position="30"/>
        <end position="447"/>
    </location>
</feature>
<feature type="coiled-coil region" evidence="1">
    <location>
        <begin position="32"/>
        <end position="155"/>
    </location>
</feature>
<sequence length="447" mass="52905" precursor="true">MQFFTHMKWLVAAILIVSQWSVCASLATAQEDREFREQMQDLSRRYMELRREGQSPEAEEFRQRMIDLARERNETQRRQLTERREINERIANLQRELTKLRETGENIRAEEVEEQIERHREELLSLNRPQAPPKERSLEERIRHIHEAAEHLEQAGMSHFSRMLQEEAKILANNHRELHHVHERERAMREEAEHQKNLAEQHRHRAEQELRNAQRQLEELTRQLNDSRRRPQDERRGETPSRSERSSRDFGEAWNNALRELAPQESQQRPDSERLRRLYEERTRIERERSEQIRRQSSGSPVESENVERSRNEPRSSSRDAEREINRDRESPDNLTELQSLVNSLRTELFQLKMKVQNLERRHPELKPSPRPSRSENLEPTPAPDSNDEAASEEEAEDAAVDSTGNIIQTGNEQEVSVFAGSNSYQLSIPNQGIRFAQSPEAETTVW</sequence>
<dbReference type="RefSeq" id="WP_146510572.1">
    <property type="nucleotide sequence ID" value="NZ_SIHI01000007.1"/>
</dbReference>
<organism evidence="4 5">
    <name type="scientific">Thalassoglobus neptunius</name>
    <dbReference type="NCBI Taxonomy" id="1938619"/>
    <lineage>
        <taxon>Bacteria</taxon>
        <taxon>Pseudomonadati</taxon>
        <taxon>Planctomycetota</taxon>
        <taxon>Planctomycetia</taxon>
        <taxon>Planctomycetales</taxon>
        <taxon>Planctomycetaceae</taxon>
        <taxon>Thalassoglobus</taxon>
    </lineage>
</organism>
<feature type="signal peptide" evidence="3">
    <location>
        <begin position="1"/>
        <end position="29"/>
    </location>
</feature>
<dbReference type="EMBL" id="SIHI01000007">
    <property type="protein sequence ID" value="TWT52212.1"/>
    <property type="molecule type" value="Genomic_DNA"/>
</dbReference>
<gene>
    <name evidence="4" type="ORF">KOR42_30800</name>
</gene>
<keyword evidence="3" id="KW-0732">Signal</keyword>
<proteinExistence type="predicted"/>
<dbReference type="AlphaFoldDB" id="A0A5C5WQY4"/>
<feature type="region of interest" description="Disordered" evidence="2">
    <location>
        <begin position="286"/>
        <end position="336"/>
    </location>
</feature>
<keyword evidence="5" id="KW-1185">Reference proteome</keyword>
<feature type="compositionally biased region" description="Acidic residues" evidence="2">
    <location>
        <begin position="386"/>
        <end position="400"/>
    </location>
</feature>
<feature type="compositionally biased region" description="Basic and acidic residues" evidence="2">
    <location>
        <begin position="306"/>
        <end position="332"/>
    </location>
</feature>
<evidence type="ECO:0000256" key="3">
    <source>
        <dbReference type="SAM" id="SignalP"/>
    </source>
</evidence>
<dbReference type="Proteomes" id="UP000317243">
    <property type="component" value="Unassembled WGS sequence"/>
</dbReference>
<feature type="region of interest" description="Disordered" evidence="2">
    <location>
        <begin position="185"/>
        <end position="207"/>
    </location>
</feature>
<reference evidence="4 5" key="1">
    <citation type="submission" date="2019-02" db="EMBL/GenBank/DDBJ databases">
        <title>Deep-cultivation of Planctomycetes and their phenomic and genomic characterization uncovers novel biology.</title>
        <authorList>
            <person name="Wiegand S."/>
            <person name="Jogler M."/>
            <person name="Boedeker C."/>
            <person name="Pinto D."/>
            <person name="Vollmers J."/>
            <person name="Rivas-Marin E."/>
            <person name="Kohn T."/>
            <person name="Peeters S.H."/>
            <person name="Heuer A."/>
            <person name="Rast P."/>
            <person name="Oberbeckmann S."/>
            <person name="Bunk B."/>
            <person name="Jeske O."/>
            <person name="Meyerdierks A."/>
            <person name="Storesund J.E."/>
            <person name="Kallscheuer N."/>
            <person name="Luecker S."/>
            <person name="Lage O.M."/>
            <person name="Pohl T."/>
            <person name="Merkel B.J."/>
            <person name="Hornburger P."/>
            <person name="Mueller R.-W."/>
            <person name="Bruemmer F."/>
            <person name="Labrenz M."/>
            <person name="Spormann A.M."/>
            <person name="Op Den Camp H."/>
            <person name="Overmann J."/>
            <person name="Amann R."/>
            <person name="Jetten M.S.M."/>
            <person name="Mascher T."/>
            <person name="Medema M.H."/>
            <person name="Devos D.P."/>
            <person name="Kaster A.-K."/>
            <person name="Ovreas L."/>
            <person name="Rohde M."/>
            <person name="Galperin M.Y."/>
            <person name="Jogler C."/>
        </authorList>
    </citation>
    <scope>NUCLEOTIDE SEQUENCE [LARGE SCALE GENOMIC DNA]</scope>
    <source>
        <strain evidence="4 5">KOR42</strain>
    </source>
</reference>
<comment type="caution">
    <text evidence="4">The sequence shown here is derived from an EMBL/GenBank/DDBJ whole genome shotgun (WGS) entry which is preliminary data.</text>
</comment>
<accession>A0A5C5WQY4</accession>
<feature type="region of interest" description="Disordered" evidence="2">
    <location>
        <begin position="221"/>
        <end position="250"/>
    </location>
</feature>
<evidence type="ECO:0000256" key="1">
    <source>
        <dbReference type="SAM" id="Coils"/>
    </source>
</evidence>
<name>A0A5C5WQY4_9PLAN</name>
<evidence type="ECO:0000313" key="5">
    <source>
        <dbReference type="Proteomes" id="UP000317243"/>
    </source>
</evidence>